<evidence type="ECO:0000256" key="11">
    <source>
        <dbReference type="SAM" id="Phobius"/>
    </source>
</evidence>
<feature type="transmembrane region" description="Helical" evidence="11">
    <location>
        <begin position="12"/>
        <end position="33"/>
    </location>
</feature>
<evidence type="ECO:0000256" key="5">
    <source>
        <dbReference type="ARBA" id="ARBA00022553"/>
    </source>
</evidence>
<proteinExistence type="predicted"/>
<protein>
    <recommendedName>
        <fullName evidence="3">histidine kinase</fullName>
        <ecNumber evidence="3">2.7.13.3</ecNumber>
    </recommendedName>
</protein>
<comment type="caution">
    <text evidence="13">The sequence shown here is derived from an EMBL/GenBank/DDBJ whole genome shotgun (WGS) entry which is preliminary data.</text>
</comment>
<gene>
    <name evidence="13" type="ORF">EDC17_103413</name>
</gene>
<dbReference type="GO" id="GO:0000155">
    <property type="term" value="F:phosphorelay sensor kinase activity"/>
    <property type="evidence" value="ECO:0007669"/>
    <property type="project" value="InterPro"/>
</dbReference>
<evidence type="ECO:0000256" key="7">
    <source>
        <dbReference type="ARBA" id="ARBA00022692"/>
    </source>
</evidence>
<dbReference type="GO" id="GO:0016036">
    <property type="term" value="P:cellular response to phosphate starvation"/>
    <property type="evidence" value="ECO:0007669"/>
    <property type="project" value="TreeGrafter"/>
</dbReference>
<comment type="subcellular location">
    <subcellularLocation>
        <location evidence="2">Cell membrane</location>
        <topology evidence="2">Multi-pass membrane protein</topology>
    </subcellularLocation>
</comment>
<evidence type="ECO:0000256" key="10">
    <source>
        <dbReference type="ARBA" id="ARBA00023136"/>
    </source>
</evidence>
<keyword evidence="5" id="KW-0597">Phosphoprotein</keyword>
<dbReference type="PRINTS" id="PR00344">
    <property type="entry name" value="BCTRLSENSOR"/>
</dbReference>
<dbReference type="OrthoDB" id="921707at2"/>
<dbReference type="InterPro" id="IPR004358">
    <property type="entry name" value="Sig_transdc_His_kin-like_C"/>
</dbReference>
<dbReference type="AlphaFoldDB" id="A0A4R3VW16"/>
<dbReference type="EC" id="2.7.13.3" evidence="3"/>
<reference evidence="13 14" key="1">
    <citation type="submission" date="2019-03" db="EMBL/GenBank/DDBJ databases">
        <title>Genomic Encyclopedia of Type Strains, Phase IV (KMG-IV): sequencing the most valuable type-strain genomes for metagenomic binning, comparative biology and taxonomic classification.</title>
        <authorList>
            <person name="Goeker M."/>
        </authorList>
    </citation>
    <scope>NUCLEOTIDE SEQUENCE [LARGE SCALE GENOMIC DNA]</scope>
    <source>
        <strain evidence="13 14">DSM 22362</strain>
    </source>
</reference>
<accession>A0A4R3VW16</accession>
<keyword evidence="8 13" id="KW-0418">Kinase</keyword>
<dbReference type="Gene3D" id="1.10.287.130">
    <property type="match status" value="1"/>
</dbReference>
<evidence type="ECO:0000256" key="8">
    <source>
        <dbReference type="ARBA" id="ARBA00022777"/>
    </source>
</evidence>
<evidence type="ECO:0000256" key="1">
    <source>
        <dbReference type="ARBA" id="ARBA00000085"/>
    </source>
</evidence>
<keyword evidence="4" id="KW-1003">Cell membrane</keyword>
<dbReference type="SMART" id="SM00388">
    <property type="entry name" value="HisKA"/>
    <property type="match status" value="1"/>
</dbReference>
<dbReference type="Pfam" id="PF00512">
    <property type="entry name" value="HisKA"/>
    <property type="match status" value="1"/>
</dbReference>
<dbReference type="SUPFAM" id="SSF55874">
    <property type="entry name" value="ATPase domain of HSP90 chaperone/DNA topoisomerase II/histidine kinase"/>
    <property type="match status" value="1"/>
</dbReference>
<organism evidence="13 14">
    <name type="scientific">Sphingobacterium alimentarium</name>
    <dbReference type="NCBI Taxonomy" id="797292"/>
    <lineage>
        <taxon>Bacteria</taxon>
        <taxon>Pseudomonadati</taxon>
        <taxon>Bacteroidota</taxon>
        <taxon>Sphingobacteriia</taxon>
        <taxon>Sphingobacteriales</taxon>
        <taxon>Sphingobacteriaceae</taxon>
        <taxon>Sphingobacterium</taxon>
    </lineage>
</organism>
<dbReference type="PROSITE" id="PS50109">
    <property type="entry name" value="HIS_KIN"/>
    <property type="match status" value="1"/>
</dbReference>
<keyword evidence="7 11" id="KW-0812">Transmembrane</keyword>
<evidence type="ECO:0000256" key="6">
    <source>
        <dbReference type="ARBA" id="ARBA00022679"/>
    </source>
</evidence>
<keyword evidence="10 11" id="KW-0472">Membrane</keyword>
<dbReference type="CDD" id="cd00082">
    <property type="entry name" value="HisKA"/>
    <property type="match status" value="1"/>
</dbReference>
<evidence type="ECO:0000313" key="14">
    <source>
        <dbReference type="Proteomes" id="UP000295197"/>
    </source>
</evidence>
<feature type="transmembrane region" description="Helical" evidence="11">
    <location>
        <begin position="299"/>
        <end position="321"/>
    </location>
</feature>
<dbReference type="InterPro" id="IPR003594">
    <property type="entry name" value="HATPase_dom"/>
</dbReference>
<evidence type="ECO:0000256" key="4">
    <source>
        <dbReference type="ARBA" id="ARBA00022475"/>
    </source>
</evidence>
<dbReference type="PANTHER" id="PTHR45453">
    <property type="entry name" value="PHOSPHATE REGULON SENSOR PROTEIN PHOR"/>
    <property type="match status" value="1"/>
</dbReference>
<dbReference type="InterPro" id="IPR005467">
    <property type="entry name" value="His_kinase_dom"/>
</dbReference>
<dbReference type="InterPro" id="IPR036890">
    <property type="entry name" value="HATPase_C_sf"/>
</dbReference>
<evidence type="ECO:0000256" key="3">
    <source>
        <dbReference type="ARBA" id="ARBA00012438"/>
    </source>
</evidence>
<evidence type="ECO:0000259" key="12">
    <source>
        <dbReference type="PROSITE" id="PS50109"/>
    </source>
</evidence>
<dbReference type="InterPro" id="IPR036097">
    <property type="entry name" value="HisK_dim/P_sf"/>
</dbReference>
<keyword evidence="9 11" id="KW-1133">Transmembrane helix</keyword>
<dbReference type="SUPFAM" id="SSF47384">
    <property type="entry name" value="Homodimeric domain of signal transducing histidine kinase"/>
    <property type="match status" value="1"/>
</dbReference>
<dbReference type="GO" id="GO:0005886">
    <property type="term" value="C:plasma membrane"/>
    <property type="evidence" value="ECO:0007669"/>
    <property type="project" value="UniProtKB-SubCell"/>
</dbReference>
<comment type="catalytic activity">
    <reaction evidence="1">
        <text>ATP + protein L-histidine = ADP + protein N-phospho-L-histidine.</text>
        <dbReference type="EC" id="2.7.13.3"/>
    </reaction>
</comment>
<name>A0A4R3VW16_9SPHI</name>
<dbReference type="InterPro" id="IPR003661">
    <property type="entry name" value="HisK_dim/P_dom"/>
</dbReference>
<keyword evidence="6" id="KW-0808">Transferase</keyword>
<dbReference type="EMBL" id="SMBZ01000034">
    <property type="protein sequence ID" value="TCV10337.1"/>
    <property type="molecule type" value="Genomic_DNA"/>
</dbReference>
<feature type="domain" description="Histidine kinase" evidence="12">
    <location>
        <begin position="340"/>
        <end position="555"/>
    </location>
</feature>
<evidence type="ECO:0000256" key="2">
    <source>
        <dbReference type="ARBA" id="ARBA00004651"/>
    </source>
</evidence>
<dbReference type="SMART" id="SM00387">
    <property type="entry name" value="HATPase_c"/>
    <property type="match status" value="1"/>
</dbReference>
<dbReference type="GO" id="GO:0004721">
    <property type="term" value="F:phosphoprotein phosphatase activity"/>
    <property type="evidence" value="ECO:0007669"/>
    <property type="project" value="TreeGrafter"/>
</dbReference>
<dbReference type="Gene3D" id="3.30.565.10">
    <property type="entry name" value="Histidine kinase-like ATPase, C-terminal domain"/>
    <property type="match status" value="1"/>
</dbReference>
<evidence type="ECO:0000313" key="13">
    <source>
        <dbReference type="EMBL" id="TCV10337.1"/>
    </source>
</evidence>
<sequence>MAKIDSRYRKNFGLLLVFLLFVTLLFVISVFFARTITSNFVQTDFNNRKAEVFDETIKDFNEFFQEKIPEVAYYQGFMDSVQAKEFSSTVLRKYPFVQKIEFSDIVFTNIDSAQRQMRIGNFGASSKSSYQYQLSADYRLQSTKQTASGDLSSNEELYSVFLRLCTWLGRDQIDTTKIANTEIYKLFYNIQPGKISYLNIPRMTDILAFRNMMIDANYQKSVYEQDFYVFYILPTKMQVKNKYTNLYEKVSIKPVVDQYVLNEDVYLKTEIALPGALSEYKLQFESSQNHISKEINKKFFPVVIILILIYLILLSLGYLIYRNVLTNNRMYQLQYDFINNLTHEFKTPVSVIKIAGNNIKSAEQLSDGDRAMYGRILDQEADKLNSLMNKLLSFAQIENKSIKFNGEYIDLKEFSQHIFESTRIKYPDLELQTRVRVKDEIYADPVLLTSVFQNLIDNAYKYSSPSKRFLEINVEQTKKNFVILFNDRGIGIDKKEFNSIFKKFYRVKNQFNQQGSIGLGLAFCKEITEFMGGEIKVESELNVGTSFTLVFPTEVKNG</sequence>
<evidence type="ECO:0000256" key="9">
    <source>
        <dbReference type="ARBA" id="ARBA00022989"/>
    </source>
</evidence>
<dbReference type="FunFam" id="3.30.565.10:FF:000006">
    <property type="entry name" value="Sensor histidine kinase WalK"/>
    <property type="match status" value="1"/>
</dbReference>
<dbReference type="PANTHER" id="PTHR45453:SF2">
    <property type="entry name" value="HISTIDINE KINASE"/>
    <property type="match status" value="1"/>
</dbReference>
<dbReference type="CDD" id="cd00075">
    <property type="entry name" value="HATPase"/>
    <property type="match status" value="1"/>
</dbReference>
<dbReference type="Proteomes" id="UP000295197">
    <property type="component" value="Unassembled WGS sequence"/>
</dbReference>
<dbReference type="RefSeq" id="WP_132778289.1">
    <property type="nucleotide sequence ID" value="NZ_SMBZ01000034.1"/>
</dbReference>
<keyword evidence="14" id="KW-1185">Reference proteome</keyword>
<dbReference type="Pfam" id="PF02518">
    <property type="entry name" value="HATPase_c"/>
    <property type="match status" value="1"/>
</dbReference>
<dbReference type="InterPro" id="IPR050351">
    <property type="entry name" value="BphY/WalK/GraS-like"/>
</dbReference>